<accession>A0A1G6GGR5</accession>
<keyword evidence="2" id="KW-1185">Reference proteome</keyword>
<sequence length="130" mass="13579">MGILADADHVLVTAYDTEGGETSSVERVVELADHRVAYWLPDGTGAAERFAAAPVVSVRACSRTGRAKVTDPLLEGRASVVADGPLFDEAKAAIKEKYGLGAGLSAVMDRARELVGEETPEAVVVIDIVA</sequence>
<dbReference type="RefSeq" id="WP_092606330.1">
    <property type="nucleotide sequence ID" value="NZ_FMYF01000002.1"/>
</dbReference>
<reference evidence="1 2" key="1">
    <citation type="submission" date="2016-06" db="EMBL/GenBank/DDBJ databases">
        <authorList>
            <person name="Olsen C.W."/>
            <person name="Carey S."/>
            <person name="Hinshaw L."/>
            <person name="Karasin A.I."/>
        </authorList>
    </citation>
    <scope>NUCLEOTIDE SEQUENCE [LARGE SCALE GENOMIC DNA]</scope>
    <source>
        <strain evidence="1 2">LZ-22</strain>
    </source>
</reference>
<dbReference type="STRING" id="1577474.GA0111570_102166"/>
<dbReference type="Proteomes" id="UP000199086">
    <property type="component" value="Unassembled WGS sequence"/>
</dbReference>
<evidence type="ECO:0000313" key="1">
    <source>
        <dbReference type="EMBL" id="SDB80376.1"/>
    </source>
</evidence>
<dbReference type="EMBL" id="FMYF01000002">
    <property type="protein sequence ID" value="SDB80376.1"/>
    <property type="molecule type" value="Genomic_DNA"/>
</dbReference>
<evidence type="ECO:0008006" key="3">
    <source>
        <dbReference type="Google" id="ProtNLM"/>
    </source>
</evidence>
<name>A0A1G6GGR5_9ACTN</name>
<gene>
    <name evidence="1" type="ORF">GA0111570_102166</name>
</gene>
<protein>
    <recommendedName>
        <fullName evidence="3">Pyridoxamine 5'-phosphate oxidase putative domain-containing protein</fullName>
    </recommendedName>
</protein>
<evidence type="ECO:0000313" key="2">
    <source>
        <dbReference type="Proteomes" id="UP000199086"/>
    </source>
</evidence>
<organism evidence="1 2">
    <name type="scientific">Raineyella antarctica</name>
    <dbReference type="NCBI Taxonomy" id="1577474"/>
    <lineage>
        <taxon>Bacteria</taxon>
        <taxon>Bacillati</taxon>
        <taxon>Actinomycetota</taxon>
        <taxon>Actinomycetes</taxon>
        <taxon>Propionibacteriales</taxon>
        <taxon>Propionibacteriaceae</taxon>
        <taxon>Raineyella</taxon>
    </lineage>
</organism>
<dbReference type="AlphaFoldDB" id="A0A1G6GGR5"/>
<dbReference type="OrthoDB" id="3728607at2"/>
<proteinExistence type="predicted"/>
<dbReference type="SUPFAM" id="SSF50475">
    <property type="entry name" value="FMN-binding split barrel"/>
    <property type="match status" value="1"/>
</dbReference>